<dbReference type="GO" id="GO:0071011">
    <property type="term" value="C:precatalytic spliceosome"/>
    <property type="evidence" value="ECO:0007669"/>
    <property type="project" value="TreeGrafter"/>
</dbReference>
<dbReference type="InterPro" id="IPR052647">
    <property type="entry name" value="Zinc_finger_CCCH-type"/>
</dbReference>
<feature type="compositionally biased region" description="Basic residues" evidence="5">
    <location>
        <begin position="671"/>
        <end position="681"/>
    </location>
</feature>
<feature type="compositionally biased region" description="Low complexity" evidence="5">
    <location>
        <begin position="632"/>
        <end position="650"/>
    </location>
</feature>
<organism evidence="7">
    <name type="scientific">Cacopsylla melanoneura</name>
    <dbReference type="NCBI Taxonomy" id="428564"/>
    <lineage>
        <taxon>Eukaryota</taxon>
        <taxon>Metazoa</taxon>
        <taxon>Ecdysozoa</taxon>
        <taxon>Arthropoda</taxon>
        <taxon>Hexapoda</taxon>
        <taxon>Insecta</taxon>
        <taxon>Pterygota</taxon>
        <taxon>Neoptera</taxon>
        <taxon>Paraneoptera</taxon>
        <taxon>Hemiptera</taxon>
        <taxon>Sternorrhyncha</taxon>
        <taxon>Psylloidea</taxon>
        <taxon>Psyllidae</taxon>
        <taxon>Psyllinae</taxon>
        <taxon>Cacopsylla</taxon>
    </lineage>
</organism>
<dbReference type="PANTHER" id="PTHR46582:SF1">
    <property type="entry name" value="ZINC FINGER CCCH DOMAIN-CONTAINING PROTEIN 18"/>
    <property type="match status" value="1"/>
</dbReference>
<evidence type="ECO:0000256" key="5">
    <source>
        <dbReference type="SAM" id="MobiDB-lite"/>
    </source>
</evidence>
<evidence type="ECO:0000313" key="7">
    <source>
        <dbReference type="EMBL" id="CAG6710690.1"/>
    </source>
</evidence>
<dbReference type="AlphaFoldDB" id="A0A8D8XXM9"/>
<feature type="compositionally biased region" description="Acidic residues" evidence="5">
    <location>
        <begin position="12"/>
        <end position="25"/>
    </location>
</feature>
<feature type="compositionally biased region" description="Basic and acidic residues" evidence="5">
    <location>
        <begin position="85"/>
        <end position="95"/>
    </location>
</feature>
<dbReference type="EMBL" id="HBUF01347317">
    <property type="protein sequence ID" value="CAG6710686.1"/>
    <property type="molecule type" value="Transcribed_RNA"/>
</dbReference>
<feature type="region of interest" description="Disordered" evidence="5">
    <location>
        <begin position="1"/>
        <end position="95"/>
    </location>
</feature>
<dbReference type="GO" id="GO:0003723">
    <property type="term" value="F:RNA binding"/>
    <property type="evidence" value="ECO:0007669"/>
    <property type="project" value="TreeGrafter"/>
</dbReference>
<evidence type="ECO:0000256" key="4">
    <source>
        <dbReference type="PROSITE-ProRule" id="PRU00723"/>
    </source>
</evidence>
<dbReference type="EMBL" id="HBUF01347318">
    <property type="protein sequence ID" value="CAG6710688.1"/>
    <property type="molecule type" value="Transcribed_RNA"/>
</dbReference>
<evidence type="ECO:0000256" key="2">
    <source>
        <dbReference type="ARBA" id="ARBA00022771"/>
    </source>
</evidence>
<keyword evidence="2 4" id="KW-0863">Zinc-finger</keyword>
<dbReference type="InterPro" id="IPR000571">
    <property type="entry name" value="Znf_CCCH"/>
</dbReference>
<protein>
    <submittedName>
        <fullName evidence="7">Zinc finger CCCH domain-containing protein 18</fullName>
    </submittedName>
</protein>
<evidence type="ECO:0000259" key="6">
    <source>
        <dbReference type="PROSITE" id="PS50103"/>
    </source>
</evidence>
<feature type="compositionally biased region" description="Low complexity" evidence="5">
    <location>
        <begin position="366"/>
        <end position="382"/>
    </location>
</feature>
<feature type="compositionally biased region" description="Basic and acidic residues" evidence="5">
    <location>
        <begin position="60"/>
        <end position="73"/>
    </location>
</feature>
<dbReference type="InterPro" id="IPR036855">
    <property type="entry name" value="Znf_CCCH_sf"/>
</dbReference>
<evidence type="ECO:0000256" key="1">
    <source>
        <dbReference type="ARBA" id="ARBA00022723"/>
    </source>
</evidence>
<feature type="compositionally biased region" description="Acidic residues" evidence="5">
    <location>
        <begin position="74"/>
        <end position="84"/>
    </location>
</feature>
<feature type="compositionally biased region" description="Basic and acidic residues" evidence="5">
    <location>
        <begin position="431"/>
        <end position="445"/>
    </location>
</feature>
<feature type="zinc finger region" description="C3H1-type" evidence="4">
    <location>
        <begin position="92"/>
        <end position="119"/>
    </location>
</feature>
<feature type="region of interest" description="Disordered" evidence="5">
    <location>
        <begin position="177"/>
        <end position="200"/>
    </location>
</feature>
<feature type="domain" description="C3H1-type" evidence="6">
    <location>
        <begin position="92"/>
        <end position="119"/>
    </location>
</feature>
<dbReference type="PROSITE" id="PS50103">
    <property type="entry name" value="ZF_C3H1"/>
    <property type="match status" value="1"/>
</dbReference>
<feature type="compositionally biased region" description="Acidic residues" evidence="5">
    <location>
        <begin position="38"/>
        <end position="47"/>
    </location>
</feature>
<feature type="region of interest" description="Disordered" evidence="5">
    <location>
        <begin position="236"/>
        <end position="715"/>
    </location>
</feature>
<dbReference type="SMART" id="SM00356">
    <property type="entry name" value="ZnF_C3H1"/>
    <property type="match status" value="1"/>
</dbReference>
<dbReference type="InterPro" id="IPR041367">
    <property type="entry name" value="Znf-CCCH_4"/>
</dbReference>
<dbReference type="GO" id="GO:0008270">
    <property type="term" value="F:zinc ion binding"/>
    <property type="evidence" value="ECO:0007669"/>
    <property type="project" value="UniProtKB-KW"/>
</dbReference>
<keyword evidence="1 4" id="KW-0479">Metal-binding</keyword>
<dbReference type="EMBL" id="HBUF01347319">
    <property type="protein sequence ID" value="CAG6710690.1"/>
    <property type="molecule type" value="Transcribed_RNA"/>
</dbReference>
<keyword evidence="3 4" id="KW-0862">Zinc</keyword>
<feature type="compositionally biased region" description="Low complexity" evidence="5">
    <location>
        <begin position="491"/>
        <end position="513"/>
    </location>
</feature>
<feature type="region of interest" description="Disordered" evidence="5">
    <location>
        <begin position="727"/>
        <end position="770"/>
    </location>
</feature>
<proteinExistence type="predicted"/>
<name>A0A8D8XXM9_9HEMI</name>
<dbReference type="PANTHER" id="PTHR46582">
    <property type="entry name" value="ZINC FINGER CCCH DOMAIN-CONTAINING PROTEIN 18"/>
    <property type="match status" value="1"/>
</dbReference>
<dbReference type="SUPFAM" id="SSF90229">
    <property type="entry name" value="CCCH zinc finger"/>
    <property type="match status" value="1"/>
</dbReference>
<dbReference type="Pfam" id="PF18044">
    <property type="entry name" value="zf-CCCH_4"/>
    <property type="match status" value="1"/>
</dbReference>
<feature type="compositionally biased region" description="Basic and acidic residues" evidence="5">
    <location>
        <begin position="456"/>
        <end position="467"/>
    </location>
</feature>
<evidence type="ECO:0000256" key="3">
    <source>
        <dbReference type="ARBA" id="ARBA00022833"/>
    </source>
</evidence>
<dbReference type="Gene3D" id="4.10.1000.10">
    <property type="entry name" value="Zinc finger, CCCH-type"/>
    <property type="match status" value="1"/>
</dbReference>
<reference evidence="7" key="1">
    <citation type="submission" date="2021-05" db="EMBL/GenBank/DDBJ databases">
        <authorList>
            <person name="Alioto T."/>
            <person name="Alioto T."/>
            <person name="Gomez Garrido J."/>
        </authorList>
    </citation>
    <scope>NUCLEOTIDE SEQUENCE</scope>
</reference>
<sequence length="790" mass="83350">MNGGVTMSLAVTDEEQLDFDEDPTDETNLPGAGTMEREEGEDEDGELPGDKPNTGGGADGGEKRGGGGAKKEEEELEEGEVSDEGECRPEENEPRPICRFYSRGACTWGSSCRFLHPGVTDKGHYTMFDMIRPLTAPAPPHHAAPYHPGASMRPADPYGAPAMLDPRVPGAGVSLMRGPPGKEEHGSGAPVSATAGGAPVTESAWERGLRQAKEILKKSTKRKETEVDFEEKKMNLTLGQDELDKENDYYTRSASPALSPSPERVLPAPRTKTQGHPPHYLPPGDDYLPPHGHPGADPYYRPPMHHVDPYYMHHRPLPPPHHPYDDPHRVYARPRYGAPHPDYYAHPGAPPPREGHLPPHDLVYEPSSRGPPGSKPSSASSSRHAKPAREVIVQRVEKSVPHRSGVPEYDGPPSAGGVPGDRGPRGGSIPSRRESPPVRRARADEWADPWMRSKSPGRERDGGRDGGGRGGGGGGEGREGGGGKRGRRSSESSYSSSSSRSSSSRSSYSSYSDSRSRSRSPRNAPRSSRAPPPPARKPPIQFKLSPSSRNKVLPSRGKPASPPSGRMSNKQPKLPFAAASPADNNNRRGPPGSTHNSTGGSTGGVPPRLLAQAKATVKEALRFSSRRRGSSRSRSSSASSSASSSSSSSSSEEDSSSGDSSSGSATPPPRGTKKGAPHVSKKAATAAPSGGGRAKTPLSPPKKKPSSGASADLNKLAGTKAGIKLNLASDKAGGGGGAGKKRPAPDDSSPNKTPPPPSKKSSGGVPSRREELLKQLKAVEDAIARKRSKI</sequence>
<accession>A0A8D8XXM9</accession>
<feature type="compositionally biased region" description="Basic and acidic residues" evidence="5">
    <location>
        <begin position="353"/>
        <end position="363"/>
    </location>
</feature>
<feature type="compositionally biased region" description="Low complexity" evidence="5">
    <location>
        <begin position="589"/>
        <end position="599"/>
    </location>
</feature>